<comment type="subcellular location">
    <subcellularLocation>
        <location evidence="1">Cell membrane</location>
        <topology evidence="1">Multi-pass membrane protein</topology>
    </subcellularLocation>
</comment>
<evidence type="ECO:0000256" key="3">
    <source>
        <dbReference type="ARBA" id="ARBA00022475"/>
    </source>
</evidence>
<proteinExistence type="inferred from homology"/>
<comment type="caution">
    <text evidence="8">The sequence shown here is derived from an EMBL/GenBank/DDBJ whole genome shotgun (WGS) entry which is preliminary data.</text>
</comment>
<evidence type="ECO:0000256" key="5">
    <source>
        <dbReference type="ARBA" id="ARBA00022989"/>
    </source>
</evidence>
<dbReference type="InterPro" id="IPR051907">
    <property type="entry name" value="DoxX-like_oxidoreductase"/>
</dbReference>
<comment type="similarity">
    <text evidence="2">Belongs to the DoxX family.</text>
</comment>
<dbReference type="RefSeq" id="WP_378995591.1">
    <property type="nucleotide sequence ID" value="NZ_JBHSMT010000008.1"/>
</dbReference>
<feature type="transmembrane region" description="Helical" evidence="7">
    <location>
        <begin position="72"/>
        <end position="93"/>
    </location>
</feature>
<keyword evidence="5 7" id="KW-1133">Transmembrane helix</keyword>
<keyword evidence="3" id="KW-1003">Cell membrane</keyword>
<feature type="transmembrane region" description="Helical" evidence="7">
    <location>
        <begin position="44"/>
        <end position="65"/>
    </location>
</feature>
<feature type="transmembrane region" description="Helical" evidence="7">
    <location>
        <begin position="12"/>
        <end position="38"/>
    </location>
</feature>
<reference evidence="9" key="1">
    <citation type="journal article" date="2019" name="Int. J. Syst. Evol. Microbiol.">
        <title>The Global Catalogue of Microorganisms (GCM) 10K type strain sequencing project: providing services to taxonomists for standard genome sequencing and annotation.</title>
        <authorList>
            <consortium name="The Broad Institute Genomics Platform"/>
            <consortium name="The Broad Institute Genome Sequencing Center for Infectious Disease"/>
            <person name="Wu L."/>
            <person name="Ma J."/>
        </authorList>
    </citation>
    <scope>NUCLEOTIDE SEQUENCE [LARGE SCALE GENOMIC DNA]</scope>
    <source>
        <strain evidence="9">JCM 17066</strain>
    </source>
</reference>
<feature type="transmembrane region" description="Helical" evidence="7">
    <location>
        <begin position="105"/>
        <end position="125"/>
    </location>
</feature>
<sequence>MIISPTLYRSGRALLASLFIVSGILKLTAFTATVGWMAGLGVPFAMLAVIATIAVEIGGGLAIASGWQVRPAAVLVALFTVAATLTAHRFWAADATSMQGQLTHFLKNIALIGALLMVAALEVSAGQPAKSNTI</sequence>
<dbReference type="InterPro" id="IPR032808">
    <property type="entry name" value="DoxX"/>
</dbReference>
<evidence type="ECO:0000256" key="1">
    <source>
        <dbReference type="ARBA" id="ARBA00004651"/>
    </source>
</evidence>
<dbReference type="EMBL" id="JBHSMT010000008">
    <property type="protein sequence ID" value="MFC5473315.1"/>
    <property type="molecule type" value="Genomic_DNA"/>
</dbReference>
<dbReference type="PANTHER" id="PTHR33452">
    <property type="entry name" value="OXIDOREDUCTASE CATD-RELATED"/>
    <property type="match status" value="1"/>
</dbReference>
<accession>A0ABW0M5J7</accession>
<evidence type="ECO:0000256" key="7">
    <source>
        <dbReference type="SAM" id="Phobius"/>
    </source>
</evidence>
<keyword evidence="6 7" id="KW-0472">Membrane</keyword>
<keyword evidence="4 7" id="KW-0812">Transmembrane</keyword>
<evidence type="ECO:0000256" key="6">
    <source>
        <dbReference type="ARBA" id="ARBA00023136"/>
    </source>
</evidence>
<evidence type="ECO:0000313" key="8">
    <source>
        <dbReference type="EMBL" id="MFC5473315.1"/>
    </source>
</evidence>
<gene>
    <name evidence="8" type="ORF">ACFPM8_05035</name>
</gene>
<dbReference type="Pfam" id="PF07681">
    <property type="entry name" value="DoxX"/>
    <property type="match status" value="1"/>
</dbReference>
<evidence type="ECO:0000256" key="2">
    <source>
        <dbReference type="ARBA" id="ARBA00006679"/>
    </source>
</evidence>
<dbReference type="Proteomes" id="UP001596045">
    <property type="component" value="Unassembled WGS sequence"/>
</dbReference>
<evidence type="ECO:0000256" key="4">
    <source>
        <dbReference type="ARBA" id="ARBA00022692"/>
    </source>
</evidence>
<evidence type="ECO:0000313" key="9">
    <source>
        <dbReference type="Proteomes" id="UP001596045"/>
    </source>
</evidence>
<name>A0ABW0M5J7_9BURK</name>
<protein>
    <submittedName>
        <fullName evidence="8">DoxX family protein</fullName>
    </submittedName>
</protein>
<keyword evidence="9" id="KW-1185">Reference proteome</keyword>
<organism evidence="8 9">
    <name type="scientific">Paraherbaspirillum soli</name>
    <dbReference type="NCBI Taxonomy" id="631222"/>
    <lineage>
        <taxon>Bacteria</taxon>
        <taxon>Pseudomonadati</taxon>
        <taxon>Pseudomonadota</taxon>
        <taxon>Betaproteobacteria</taxon>
        <taxon>Burkholderiales</taxon>
        <taxon>Oxalobacteraceae</taxon>
        <taxon>Paraherbaspirillum</taxon>
    </lineage>
</organism>
<dbReference type="PANTHER" id="PTHR33452:SF1">
    <property type="entry name" value="INNER MEMBRANE PROTEIN YPHA-RELATED"/>
    <property type="match status" value="1"/>
</dbReference>